<sequence length="267" mass="27385">PGAGGAAGALQACGPGAALPGSCALVRPTPAQALTLVRQQGKPEPPPLLGLSRSGCLSWGSAVIAPADVTSLAVRAYGPGGPALLYTTRKNLLYTVLFSQLSTYTHRDLTSDPSALRLPKREGEMLTAMHAAMRPDAAITAAARDVAVRALEAGAQLVACPTGIAPSTSHATPAAGVAAAAAPPPAQRLADVPVVLQMPRGNLEGVAPRALVLAALLAALRGRQYGEAWRLAAIHRVDLNLLVDYRWPAFLSHAAEFVCAVARPADL</sequence>
<keyword evidence="3" id="KW-1185">Reference proteome</keyword>
<feature type="domain" description="ELP1 alpha-solenoid" evidence="1">
    <location>
        <begin position="209"/>
        <end position="265"/>
    </location>
</feature>
<feature type="non-terminal residue" evidence="2">
    <location>
        <position position="267"/>
    </location>
</feature>
<evidence type="ECO:0000313" key="3">
    <source>
        <dbReference type="Proteomes" id="UP001054857"/>
    </source>
</evidence>
<dbReference type="EMBL" id="BMAR01000004">
    <property type="protein sequence ID" value="GFR43050.1"/>
    <property type="molecule type" value="Genomic_DNA"/>
</dbReference>
<feature type="non-terminal residue" evidence="2">
    <location>
        <position position="1"/>
    </location>
</feature>
<dbReference type="GO" id="GO:0002926">
    <property type="term" value="P:tRNA wobble base 5-methoxycarbonylmethyl-2-thiouridinylation"/>
    <property type="evidence" value="ECO:0007669"/>
    <property type="project" value="TreeGrafter"/>
</dbReference>
<protein>
    <recommendedName>
        <fullName evidence="1">ELP1 alpha-solenoid domain-containing protein</fullName>
    </recommendedName>
</protein>
<reference evidence="2 3" key="1">
    <citation type="journal article" date="2021" name="Sci. Rep.">
        <title>Genome sequencing of the multicellular alga Astrephomene provides insights into convergent evolution of germ-soma differentiation.</title>
        <authorList>
            <person name="Yamashita S."/>
            <person name="Yamamoto K."/>
            <person name="Matsuzaki R."/>
            <person name="Suzuki S."/>
            <person name="Yamaguchi H."/>
            <person name="Hirooka S."/>
            <person name="Minakuchi Y."/>
            <person name="Miyagishima S."/>
            <person name="Kawachi M."/>
            <person name="Toyoda A."/>
            <person name="Nozaki H."/>
        </authorList>
    </citation>
    <scope>NUCLEOTIDE SEQUENCE [LARGE SCALE GENOMIC DNA]</scope>
    <source>
        <strain evidence="2 3">NIES-4017</strain>
    </source>
</reference>
<evidence type="ECO:0000313" key="2">
    <source>
        <dbReference type="EMBL" id="GFR43050.1"/>
    </source>
</evidence>
<organism evidence="2 3">
    <name type="scientific">Astrephomene gubernaculifera</name>
    <dbReference type="NCBI Taxonomy" id="47775"/>
    <lineage>
        <taxon>Eukaryota</taxon>
        <taxon>Viridiplantae</taxon>
        <taxon>Chlorophyta</taxon>
        <taxon>core chlorophytes</taxon>
        <taxon>Chlorophyceae</taxon>
        <taxon>CS clade</taxon>
        <taxon>Chlamydomonadales</taxon>
        <taxon>Astrephomenaceae</taxon>
        <taxon>Astrephomene</taxon>
    </lineage>
</organism>
<proteinExistence type="predicted"/>
<dbReference type="PANTHER" id="PTHR12747:SF0">
    <property type="entry name" value="ELONGATOR COMPLEX PROTEIN 1"/>
    <property type="match status" value="1"/>
</dbReference>
<dbReference type="GO" id="GO:0000049">
    <property type="term" value="F:tRNA binding"/>
    <property type="evidence" value="ECO:0007669"/>
    <property type="project" value="TreeGrafter"/>
</dbReference>
<dbReference type="Pfam" id="PF23925">
    <property type="entry name" value="A-sol_ELP1"/>
    <property type="match status" value="1"/>
</dbReference>
<dbReference type="InterPro" id="IPR056167">
    <property type="entry name" value="A-sol_ELP1"/>
</dbReference>
<dbReference type="GO" id="GO:0005829">
    <property type="term" value="C:cytosol"/>
    <property type="evidence" value="ECO:0007669"/>
    <property type="project" value="TreeGrafter"/>
</dbReference>
<gene>
    <name evidence="2" type="ORF">Agub_g4056</name>
</gene>
<dbReference type="InterPro" id="IPR006849">
    <property type="entry name" value="Elp1"/>
</dbReference>
<comment type="caution">
    <text evidence="2">The sequence shown here is derived from an EMBL/GenBank/DDBJ whole genome shotgun (WGS) entry which is preliminary data.</text>
</comment>
<dbReference type="GO" id="GO:0033588">
    <property type="term" value="C:elongator holoenzyme complex"/>
    <property type="evidence" value="ECO:0007669"/>
    <property type="project" value="InterPro"/>
</dbReference>
<name>A0AAD3DJK5_9CHLO</name>
<dbReference type="PANTHER" id="PTHR12747">
    <property type="entry name" value="ELONGATOR COMPLEX PROTEIN 1"/>
    <property type="match status" value="1"/>
</dbReference>
<evidence type="ECO:0000259" key="1">
    <source>
        <dbReference type="Pfam" id="PF23925"/>
    </source>
</evidence>
<dbReference type="AlphaFoldDB" id="A0AAD3DJK5"/>
<accession>A0AAD3DJK5</accession>
<dbReference type="Proteomes" id="UP001054857">
    <property type="component" value="Unassembled WGS sequence"/>
</dbReference>